<protein>
    <submittedName>
        <fullName evidence="2">Uncharacterized protein</fullName>
    </submittedName>
</protein>
<dbReference type="EMBL" id="LPWH01000071">
    <property type="protein sequence ID" value="POR00837.1"/>
    <property type="molecule type" value="Genomic_DNA"/>
</dbReference>
<proteinExistence type="predicted"/>
<dbReference type="RefSeq" id="WP_103680485.1">
    <property type="nucleotide sequence ID" value="NZ_LPWH01000071.1"/>
</dbReference>
<accession>A0A2S4JMT6</accession>
<feature type="signal peptide" evidence="1">
    <location>
        <begin position="1"/>
        <end position="28"/>
    </location>
</feature>
<dbReference type="OrthoDB" id="371269at2"/>
<gene>
    <name evidence="2" type="ORF">AU468_09315</name>
</gene>
<evidence type="ECO:0000256" key="1">
    <source>
        <dbReference type="SAM" id="SignalP"/>
    </source>
</evidence>
<dbReference type="AlphaFoldDB" id="A0A2S4JMT6"/>
<keyword evidence="3" id="KW-1185">Reference proteome</keyword>
<sequence length="151" mass="17069">MRPVIFLRSALALSLALCLIAPLATLHASGRIAIHPAPDPFTLNSRDAVQAVWMIRRSRLLILAPPGGDREIIYLENPLDLEARYAGTDPDPPAREHARRYQLYLKDAPLDWQNSFIRYRGEMVNLQGLFTYRNQELPPGLRLRLSDGPDS</sequence>
<feature type="chain" id="PRO_5015404838" evidence="1">
    <location>
        <begin position="29"/>
        <end position="151"/>
    </location>
</feature>
<organism evidence="2 3">
    <name type="scientific">Alkalispirochaeta sphaeroplastigenens</name>
    <dbReference type="NCBI Taxonomy" id="1187066"/>
    <lineage>
        <taxon>Bacteria</taxon>
        <taxon>Pseudomonadati</taxon>
        <taxon>Spirochaetota</taxon>
        <taxon>Spirochaetia</taxon>
        <taxon>Spirochaetales</taxon>
        <taxon>Spirochaetaceae</taxon>
        <taxon>Alkalispirochaeta</taxon>
    </lineage>
</organism>
<keyword evidence="1" id="KW-0732">Signal</keyword>
<evidence type="ECO:0000313" key="2">
    <source>
        <dbReference type="EMBL" id="POR00837.1"/>
    </source>
</evidence>
<evidence type="ECO:0000313" key="3">
    <source>
        <dbReference type="Proteomes" id="UP000237350"/>
    </source>
</evidence>
<comment type="caution">
    <text evidence="2">The sequence shown here is derived from an EMBL/GenBank/DDBJ whole genome shotgun (WGS) entry which is preliminary data.</text>
</comment>
<dbReference type="Proteomes" id="UP000237350">
    <property type="component" value="Unassembled WGS sequence"/>
</dbReference>
<name>A0A2S4JMT6_9SPIO</name>
<reference evidence="3" key="1">
    <citation type="submission" date="2015-12" db="EMBL/GenBank/DDBJ databases">
        <authorList>
            <person name="Lodha T.D."/>
            <person name="Chintalapati S."/>
            <person name="Chintalapati V.R."/>
            <person name="Sravanthi T."/>
        </authorList>
    </citation>
    <scope>NUCLEOTIDE SEQUENCE [LARGE SCALE GENOMIC DNA]</scope>
    <source>
        <strain evidence="3">JC133</strain>
    </source>
</reference>